<dbReference type="RefSeq" id="XP_013331849.1">
    <property type="nucleotide sequence ID" value="XM_013476395.1"/>
</dbReference>
<gene>
    <name evidence="1" type="ORF">T310_0733</name>
</gene>
<dbReference type="STRING" id="1408163.A0A0F4Z405"/>
<dbReference type="Proteomes" id="UP000053958">
    <property type="component" value="Unassembled WGS sequence"/>
</dbReference>
<comment type="caution">
    <text evidence="1">The sequence shown here is derived from an EMBL/GenBank/DDBJ whole genome shotgun (WGS) entry which is preliminary data.</text>
</comment>
<keyword evidence="2" id="KW-1185">Reference proteome</keyword>
<dbReference type="Gene3D" id="2.170.270.10">
    <property type="entry name" value="SET domain"/>
    <property type="match status" value="1"/>
</dbReference>
<dbReference type="PANTHER" id="PTHR12350:SF19">
    <property type="entry name" value="SET DOMAIN-CONTAINING PROTEIN"/>
    <property type="match status" value="1"/>
</dbReference>
<dbReference type="InterPro" id="IPR053201">
    <property type="entry name" value="Flavunoidine_N-MTase"/>
</dbReference>
<evidence type="ECO:0008006" key="3">
    <source>
        <dbReference type="Google" id="ProtNLM"/>
    </source>
</evidence>
<protein>
    <recommendedName>
        <fullName evidence="3">Galactose-proton symport</fullName>
    </recommendedName>
</protein>
<organism evidence="1 2">
    <name type="scientific">Rasamsonia emersonii (strain ATCC 16479 / CBS 393.64 / IMI 116815)</name>
    <dbReference type="NCBI Taxonomy" id="1408163"/>
    <lineage>
        <taxon>Eukaryota</taxon>
        <taxon>Fungi</taxon>
        <taxon>Dikarya</taxon>
        <taxon>Ascomycota</taxon>
        <taxon>Pezizomycotina</taxon>
        <taxon>Eurotiomycetes</taxon>
        <taxon>Eurotiomycetidae</taxon>
        <taxon>Eurotiales</taxon>
        <taxon>Trichocomaceae</taxon>
        <taxon>Rasamsonia</taxon>
    </lineage>
</organism>
<dbReference type="InterPro" id="IPR046341">
    <property type="entry name" value="SET_dom_sf"/>
</dbReference>
<accession>A0A0F4Z405</accession>
<evidence type="ECO:0000313" key="2">
    <source>
        <dbReference type="Proteomes" id="UP000053958"/>
    </source>
</evidence>
<evidence type="ECO:0000313" key="1">
    <source>
        <dbReference type="EMBL" id="KKA25237.1"/>
    </source>
</evidence>
<reference evidence="1 2" key="1">
    <citation type="submission" date="2015-04" db="EMBL/GenBank/DDBJ databases">
        <authorList>
            <person name="Heijne W.H."/>
            <person name="Fedorova N.D."/>
            <person name="Nierman W.C."/>
            <person name="Vollebregt A.W."/>
            <person name="Zhao Z."/>
            <person name="Wu L."/>
            <person name="Kumar M."/>
            <person name="Stam H."/>
            <person name="van den Berg M.A."/>
            <person name="Pel H.J."/>
        </authorList>
    </citation>
    <scope>NUCLEOTIDE SEQUENCE [LARGE SCALE GENOMIC DNA]</scope>
    <source>
        <strain evidence="1 2">CBS 393.64</strain>
    </source>
</reference>
<dbReference type="EMBL" id="LASV01000030">
    <property type="protein sequence ID" value="KKA25237.1"/>
    <property type="molecule type" value="Genomic_DNA"/>
</dbReference>
<dbReference type="AlphaFoldDB" id="A0A0F4Z405"/>
<dbReference type="PANTHER" id="PTHR12350">
    <property type="entry name" value="HISTONE-LYSINE N-METHYLTRANSFERASE-RELATED"/>
    <property type="match status" value="1"/>
</dbReference>
<sequence length="168" mass="18767">MSNPSSPSHPNLIKVIRGSEPFSSSAVSLVDLPAGAVLARMDTHATPAPAKKYTTVQTGRDTHIELNSDLVFCNHSCRPTVVFDTRKMEVRVVDDRPLRAGDPLTFFYPSTEWEMDQPFECNCQAGEGVCKGFISGAKAMSREQLEGYWLNEHIVELLRERDELNQAR</sequence>
<dbReference type="GeneID" id="25312787"/>
<name>A0A0F4Z405_RASE3</name>
<dbReference type="SUPFAM" id="SSF82199">
    <property type="entry name" value="SET domain"/>
    <property type="match status" value="1"/>
</dbReference>
<proteinExistence type="predicted"/>
<dbReference type="OrthoDB" id="5984008at2759"/>